<keyword evidence="1" id="KW-0732">Signal</keyword>
<accession>A0A2K8U921</accession>
<keyword evidence="3" id="KW-1185">Reference proteome</keyword>
<evidence type="ECO:0000313" key="2">
    <source>
        <dbReference type="EMBL" id="AUB82047.1"/>
    </source>
</evidence>
<dbReference type="Proteomes" id="UP000232638">
    <property type="component" value="Chromosome"/>
</dbReference>
<feature type="chain" id="PRO_5014596912" description="FlgD Ig-like domain-containing protein" evidence="1">
    <location>
        <begin position="27"/>
        <end position="377"/>
    </location>
</feature>
<dbReference type="RefSeq" id="WP_100919797.1">
    <property type="nucleotide sequence ID" value="NZ_CP020370.1"/>
</dbReference>
<sequence>MSAGFTISLFASLVLSGWMLSAPAPAASQSLPAGDAGQIFGSLSIGKPVFNPAAGEAMDLSLGLKRSGRVTLRVFDAQWREVAVPVQDADLGAGPHKLSWDGHDADAAIVPNEAYFFTVEVVGADGSTEIYDPTAFSGGIESDISEAELDRLQGTFHYRLPGPARVNIRIGLESGPLLLTLVDWEPRTSGQISEYWDGRDRDGLLDLYEHPKRKIIITCFTLPDNSVITIGNADRAVVNDVPASPRALKPDRTIINARSGKESPHYRLSRQLDRSPNLRVEFKSLEEVINGVSVITGRTIVNLDMDERSKRDFVNSKFEIVFFLDGQFLAEEEAGFIPYNWTWDTTQHAPGDHHLTVNLSTVTDQIGVASKRIRIVR</sequence>
<dbReference type="KEGG" id="tsy:THSYN_14570"/>
<evidence type="ECO:0008006" key="4">
    <source>
        <dbReference type="Google" id="ProtNLM"/>
    </source>
</evidence>
<gene>
    <name evidence="2" type="ORF">THSYN_14570</name>
</gene>
<reference evidence="2 3" key="1">
    <citation type="submission" date="2017-03" db="EMBL/GenBank/DDBJ databases">
        <title>Complete genome sequence of Candidatus 'Thiodictyon syntrophicum' sp. nov. strain Cad16T, a photolithoautotroph purple sulfur bacterium isolated from an alpine meromictic lake.</title>
        <authorList>
            <person name="Luedin S.M."/>
            <person name="Pothier J.F."/>
            <person name="Danza F."/>
            <person name="Storelli N."/>
            <person name="Wittwer M."/>
            <person name="Tonolla M."/>
        </authorList>
    </citation>
    <scope>NUCLEOTIDE SEQUENCE [LARGE SCALE GENOMIC DNA]</scope>
    <source>
        <strain evidence="2 3">Cad16T</strain>
    </source>
</reference>
<feature type="signal peptide" evidence="1">
    <location>
        <begin position="1"/>
        <end position="26"/>
    </location>
</feature>
<organism evidence="2 3">
    <name type="scientific">Candidatus Thiodictyon syntrophicum</name>
    <dbReference type="NCBI Taxonomy" id="1166950"/>
    <lineage>
        <taxon>Bacteria</taxon>
        <taxon>Pseudomonadati</taxon>
        <taxon>Pseudomonadota</taxon>
        <taxon>Gammaproteobacteria</taxon>
        <taxon>Chromatiales</taxon>
        <taxon>Chromatiaceae</taxon>
        <taxon>Thiodictyon</taxon>
    </lineage>
</organism>
<name>A0A2K8U921_9GAMM</name>
<dbReference type="AlphaFoldDB" id="A0A2K8U921"/>
<evidence type="ECO:0000256" key="1">
    <source>
        <dbReference type="SAM" id="SignalP"/>
    </source>
</evidence>
<proteinExistence type="predicted"/>
<dbReference type="Gene3D" id="2.60.40.4070">
    <property type="match status" value="1"/>
</dbReference>
<evidence type="ECO:0000313" key="3">
    <source>
        <dbReference type="Proteomes" id="UP000232638"/>
    </source>
</evidence>
<dbReference type="EMBL" id="CP020370">
    <property type="protein sequence ID" value="AUB82047.1"/>
    <property type="molecule type" value="Genomic_DNA"/>
</dbReference>
<protein>
    <recommendedName>
        <fullName evidence="4">FlgD Ig-like domain-containing protein</fullName>
    </recommendedName>
</protein>
<dbReference type="OrthoDB" id="5761312at2"/>